<dbReference type="Pfam" id="PF02627">
    <property type="entry name" value="CMD"/>
    <property type="match status" value="1"/>
</dbReference>
<dbReference type="AlphaFoldDB" id="A0A1H2MQ54"/>
<sequence>MITMSQRLDYFALSPKASGKYAEFSMLLTRSPFLAPLAHLVMLRASQINGCAFCVDMHVKEAKIHGDRELRLHHVAVWRESPLFSEQERAALEWTEALTQLSPHGVSDAIYASVREQFSEQELSELTFLVVAINGWNRLNVAFRTVPGSADKQFGLDKAGLA</sequence>
<dbReference type="RefSeq" id="WP_092378993.1">
    <property type="nucleotide sequence ID" value="NZ_LT629797.1"/>
</dbReference>
<evidence type="ECO:0000313" key="3">
    <source>
        <dbReference type="Proteomes" id="UP000198675"/>
    </source>
</evidence>
<dbReference type="Proteomes" id="UP000198675">
    <property type="component" value="Chromosome I"/>
</dbReference>
<keyword evidence="2" id="KW-0560">Oxidoreductase</keyword>
<gene>
    <name evidence="2" type="ORF">SAMN05216363_3884</name>
</gene>
<dbReference type="Gene3D" id="1.20.1290.10">
    <property type="entry name" value="AhpD-like"/>
    <property type="match status" value="1"/>
</dbReference>
<dbReference type="EMBL" id="LT629797">
    <property type="protein sequence ID" value="SDU95349.1"/>
    <property type="molecule type" value="Genomic_DNA"/>
</dbReference>
<keyword evidence="3" id="KW-1185">Reference proteome</keyword>
<proteinExistence type="predicted"/>
<dbReference type="PANTHER" id="PTHR34846">
    <property type="entry name" value="4-CARBOXYMUCONOLACTONE DECARBOXYLASE FAMILY PROTEIN (AFU_ORTHOLOGUE AFUA_6G11590)"/>
    <property type="match status" value="1"/>
</dbReference>
<reference evidence="3" key="1">
    <citation type="submission" date="2016-10" db="EMBL/GenBank/DDBJ databases">
        <authorList>
            <person name="Varghese N."/>
            <person name="Submissions S."/>
        </authorList>
    </citation>
    <scope>NUCLEOTIDE SEQUENCE [LARGE SCALE GENOMIC DNA]</scope>
    <source>
        <strain evidence="3">KCTC 32246</strain>
    </source>
</reference>
<evidence type="ECO:0000259" key="1">
    <source>
        <dbReference type="Pfam" id="PF02627"/>
    </source>
</evidence>
<dbReference type="PANTHER" id="PTHR34846:SF10">
    <property type="entry name" value="CYTOPLASMIC PROTEIN"/>
    <property type="match status" value="1"/>
</dbReference>
<organism evidence="2 3">
    <name type="scientific">Pseudomonas sihuiensis</name>
    <dbReference type="NCBI Taxonomy" id="1274359"/>
    <lineage>
        <taxon>Bacteria</taxon>
        <taxon>Pseudomonadati</taxon>
        <taxon>Pseudomonadota</taxon>
        <taxon>Gammaproteobacteria</taxon>
        <taxon>Pseudomonadales</taxon>
        <taxon>Pseudomonadaceae</taxon>
        <taxon>Pseudomonas</taxon>
    </lineage>
</organism>
<dbReference type="InterPro" id="IPR003779">
    <property type="entry name" value="CMD-like"/>
</dbReference>
<name>A0A1H2MQ54_9PSED</name>
<accession>A0A1H2MQ54</accession>
<dbReference type="InterPro" id="IPR029032">
    <property type="entry name" value="AhpD-like"/>
</dbReference>
<dbReference type="SUPFAM" id="SSF69118">
    <property type="entry name" value="AhpD-like"/>
    <property type="match status" value="1"/>
</dbReference>
<dbReference type="GO" id="GO:0051920">
    <property type="term" value="F:peroxiredoxin activity"/>
    <property type="evidence" value="ECO:0007669"/>
    <property type="project" value="InterPro"/>
</dbReference>
<dbReference type="NCBIfam" id="TIGR00778">
    <property type="entry name" value="ahpD_dom"/>
    <property type="match status" value="1"/>
</dbReference>
<protein>
    <submittedName>
        <fullName evidence="2">Alkylhydroperoxidase AhpD family core domain-containing protein</fullName>
    </submittedName>
</protein>
<keyword evidence="2" id="KW-0575">Peroxidase</keyword>
<dbReference type="InterPro" id="IPR004675">
    <property type="entry name" value="AhpD_core"/>
</dbReference>
<feature type="domain" description="Carboxymuconolactone decarboxylase-like" evidence="1">
    <location>
        <begin position="37"/>
        <end position="97"/>
    </location>
</feature>
<evidence type="ECO:0000313" key="2">
    <source>
        <dbReference type="EMBL" id="SDU95349.1"/>
    </source>
</evidence>